<dbReference type="InterPro" id="IPR049326">
    <property type="entry name" value="Rhodopsin_dom_fungi"/>
</dbReference>
<dbReference type="GeneID" id="59294726"/>
<evidence type="ECO:0000256" key="4">
    <source>
        <dbReference type="ARBA" id="ARBA00023136"/>
    </source>
</evidence>
<feature type="transmembrane region" description="Helical" evidence="7">
    <location>
        <begin position="40"/>
        <end position="61"/>
    </location>
</feature>
<dbReference type="AlphaFoldDB" id="A0A8H6CI41"/>
<evidence type="ECO:0000259" key="8">
    <source>
        <dbReference type="Pfam" id="PF20684"/>
    </source>
</evidence>
<name>A0A8H6CI41_9LECA</name>
<comment type="similarity">
    <text evidence="5">Belongs to the SAT4 family.</text>
</comment>
<dbReference type="EMBL" id="JACCJC010000130">
    <property type="protein sequence ID" value="KAF6223853.1"/>
    <property type="molecule type" value="Genomic_DNA"/>
</dbReference>
<dbReference type="PANTHER" id="PTHR33048:SF47">
    <property type="entry name" value="INTEGRAL MEMBRANE PROTEIN-RELATED"/>
    <property type="match status" value="1"/>
</dbReference>
<dbReference type="RefSeq" id="XP_037158165.1">
    <property type="nucleotide sequence ID" value="XM_037314923.1"/>
</dbReference>
<keyword evidence="10" id="KW-1185">Reference proteome</keyword>
<keyword evidence="2 7" id="KW-0812">Transmembrane</keyword>
<proteinExistence type="inferred from homology"/>
<keyword evidence="4 7" id="KW-0472">Membrane</keyword>
<comment type="caution">
    <text evidence="9">The sequence shown here is derived from an EMBL/GenBank/DDBJ whole genome shotgun (WGS) entry which is preliminary data.</text>
</comment>
<organism evidence="9 10">
    <name type="scientific">Letharia columbiana</name>
    <dbReference type="NCBI Taxonomy" id="112416"/>
    <lineage>
        <taxon>Eukaryota</taxon>
        <taxon>Fungi</taxon>
        <taxon>Dikarya</taxon>
        <taxon>Ascomycota</taxon>
        <taxon>Pezizomycotina</taxon>
        <taxon>Lecanoromycetes</taxon>
        <taxon>OSLEUM clade</taxon>
        <taxon>Lecanoromycetidae</taxon>
        <taxon>Lecanorales</taxon>
        <taxon>Lecanorineae</taxon>
        <taxon>Parmeliaceae</taxon>
        <taxon>Letharia</taxon>
    </lineage>
</organism>
<feature type="transmembrane region" description="Helical" evidence="7">
    <location>
        <begin position="120"/>
        <end position="153"/>
    </location>
</feature>
<evidence type="ECO:0000256" key="6">
    <source>
        <dbReference type="SAM" id="MobiDB-lite"/>
    </source>
</evidence>
<feature type="transmembrane region" description="Helical" evidence="7">
    <location>
        <begin position="81"/>
        <end position="108"/>
    </location>
</feature>
<feature type="transmembrane region" description="Helical" evidence="7">
    <location>
        <begin position="204"/>
        <end position="224"/>
    </location>
</feature>
<feature type="transmembrane region" description="Helical" evidence="7">
    <location>
        <begin position="173"/>
        <end position="192"/>
    </location>
</feature>
<dbReference type="OrthoDB" id="5417844at2759"/>
<dbReference type="GO" id="GO:0016020">
    <property type="term" value="C:membrane"/>
    <property type="evidence" value="ECO:0007669"/>
    <property type="project" value="UniProtKB-SubCell"/>
</dbReference>
<comment type="subcellular location">
    <subcellularLocation>
        <location evidence="1">Membrane</location>
        <topology evidence="1">Multi-pass membrane protein</topology>
    </subcellularLocation>
</comment>
<evidence type="ECO:0000313" key="10">
    <source>
        <dbReference type="Proteomes" id="UP000578531"/>
    </source>
</evidence>
<feature type="domain" description="Rhodopsin" evidence="8">
    <location>
        <begin position="24"/>
        <end position="265"/>
    </location>
</feature>
<evidence type="ECO:0000256" key="3">
    <source>
        <dbReference type="ARBA" id="ARBA00022989"/>
    </source>
</evidence>
<protein>
    <recommendedName>
        <fullName evidence="8">Rhodopsin domain-containing protein</fullName>
    </recommendedName>
</protein>
<reference evidence="9 10" key="1">
    <citation type="journal article" date="2020" name="Genomics">
        <title>Complete, high-quality genomes from long-read metagenomic sequencing of two wolf lichen thalli reveals enigmatic genome architecture.</title>
        <authorList>
            <person name="McKenzie S.K."/>
            <person name="Walston R.F."/>
            <person name="Allen J.L."/>
        </authorList>
    </citation>
    <scope>NUCLEOTIDE SEQUENCE [LARGE SCALE GENOMIC DNA]</scope>
    <source>
        <strain evidence="9">WasteWater2</strain>
    </source>
</reference>
<feature type="region of interest" description="Disordered" evidence="6">
    <location>
        <begin position="359"/>
        <end position="383"/>
    </location>
</feature>
<keyword evidence="3 7" id="KW-1133">Transmembrane helix</keyword>
<dbReference type="Pfam" id="PF20684">
    <property type="entry name" value="Fung_rhodopsin"/>
    <property type="match status" value="1"/>
</dbReference>
<evidence type="ECO:0000313" key="9">
    <source>
        <dbReference type="EMBL" id="KAF6223853.1"/>
    </source>
</evidence>
<evidence type="ECO:0000256" key="7">
    <source>
        <dbReference type="SAM" id="Phobius"/>
    </source>
</evidence>
<evidence type="ECO:0000256" key="2">
    <source>
        <dbReference type="ARBA" id="ARBA00022692"/>
    </source>
</evidence>
<sequence>MSEITRIRGPILATWALTLIAVCLRYFARNFSKAGFWYDDWLIVPATLLATAMCFISAFRMTEEGLGQIIDEVDAFQLERLQHAMFIIEICWGIIIWIVKYSILAFYWRLFSANGRSTRVIIWTLAASVTCWGISVVLLTIFQCVPVGTIWNIMVDVERECYYGNYQLFVGSSTPHIVTDVVLLGIPVPLIWKLHLQRSRKVTLTAVFALGIFVTFVSIVRLTYLVKDRSTADFTFVYANIFIWTSVEANVSIICACLPSLGPILPFLSEKLKLLRNRRSTHKRGSQLLMDMLPARKPASSPFLPLSRKQSWSDGPNPMLDSSTIVEMEAKNPRAPELDAKAPGPHVLEIGTLEPVLKTESRRPTAELEGWSRHIPELEGGRG</sequence>
<evidence type="ECO:0000256" key="5">
    <source>
        <dbReference type="ARBA" id="ARBA00038359"/>
    </source>
</evidence>
<accession>A0A8H6CI41</accession>
<dbReference type="InterPro" id="IPR052337">
    <property type="entry name" value="SAT4-like"/>
</dbReference>
<dbReference type="PANTHER" id="PTHR33048">
    <property type="entry name" value="PTH11-LIKE INTEGRAL MEMBRANE PROTEIN (AFU_ORTHOLOGUE AFUA_5G11245)"/>
    <property type="match status" value="1"/>
</dbReference>
<dbReference type="Proteomes" id="UP000578531">
    <property type="component" value="Unassembled WGS sequence"/>
</dbReference>
<evidence type="ECO:0000256" key="1">
    <source>
        <dbReference type="ARBA" id="ARBA00004141"/>
    </source>
</evidence>
<gene>
    <name evidence="9" type="ORF">HO173_013098</name>
</gene>
<feature type="transmembrane region" description="Helical" evidence="7">
    <location>
        <begin position="236"/>
        <end position="269"/>
    </location>
</feature>
<feature type="transmembrane region" description="Helical" evidence="7">
    <location>
        <begin position="12"/>
        <end position="28"/>
    </location>
</feature>